<evidence type="ECO:0000313" key="1">
    <source>
        <dbReference type="EMBL" id="CAB3991677.1"/>
    </source>
</evidence>
<dbReference type="SUPFAM" id="SSF50630">
    <property type="entry name" value="Acid proteases"/>
    <property type="match status" value="1"/>
</dbReference>
<dbReference type="InterPro" id="IPR050951">
    <property type="entry name" value="Retrovirus_Pol_polyprotein"/>
</dbReference>
<sequence length="1020" mass="115765">MMEINNKAIRFQVDSGASINVITQDLIGDCTVKPTNTKLLMWNKSEVNALGSVRLIIRNPENRKKYSVEFIVGSTGLLPLIGAKAAQHMKLLTVHKENFMPAPPSNKTLPSVKHVTSAAKLVQAFPEVFERPVGTFPGTVHLEVEPEAHPVIVPSRRIPTALKEPFKNELDKLVKDKIIAPVEQPTPWVTSVVVTTKKSGALRVCIDPRPLNKALKRETYQMPVLDELLPELAQAKVFQQYRWLRLPFGLSVSPEIFQKRINQAIEGLDGVLNIADDILIYGVGETEEIANADHDRKLQALLERCEERGMVLNQDKLKLRVTRVKFMGHILTANGLEPDPEKVRAIKEMPKPQNIEDAQRLNGFVNYLAKFLPHMAEAMEPIRRLTRKDTVWQWTDEQERAFGKVKEMVAESPVVSYYNPTLPLEIQCDTSHKGLGAALLQQGKPIAYASRALTPTEQRYAQMEKEMLAIVFSLERSPQYTFGRPVHVYSDHKPLESIMKKPLSQAPKRLQGMMMRLQKYNVEVSYERGKNMLLADLLSRAYIPTAKDPEHSQFEDVNALSFLPISKSQLDQIRAETQRDKTLRALEGVILQGWPEDKKFLPPQVLPYFSMRDELTVEHGLIFRGERVVIPTGLRQLMKQKIHSSHMGTESCLRRARECIFWPGMSAEIRQLVEACDTCHKFSSGQTKETLKSHEIPSRPWEKIATDLFTYNNKEFLITVDYYSNFWEIDELSTTTAPAVIAKLKRHFARYGCPETVISDNGPQFSSEAFATFAKAWEFEHRTISPWNSKANGKVEAAVKVAKQLLRKARDSNGDIHLALLDQRNTPTQGMTTSPAQGFLNRRTKTLLPTKETLLRPTVACPAEQQQKIKEKQETQAHYYNRNAKDLPKLKKGEVVRIKPSKPAVRIWEKGVVVQRSDDRSYIVETAEGTRYRRNRYHLRKTAESAPVQSEVGEVDIETDCESPKEDNGIVEKLPSPGLEPMRKEPGTLCPAKHQPETSKPVRPQRVRKTPAYFADYALG</sequence>
<dbReference type="CDD" id="cd09274">
    <property type="entry name" value="RNase_HI_RT_Ty3"/>
    <property type="match status" value="1"/>
</dbReference>
<dbReference type="Gene3D" id="3.30.420.10">
    <property type="entry name" value="Ribonuclease H-like superfamily/Ribonuclease H"/>
    <property type="match status" value="1"/>
</dbReference>
<dbReference type="InterPro" id="IPR021109">
    <property type="entry name" value="Peptidase_aspartic_dom_sf"/>
</dbReference>
<dbReference type="PROSITE" id="PS50994">
    <property type="entry name" value="INTEGRASE"/>
    <property type="match status" value="1"/>
</dbReference>
<name>A0A6S7H4B5_PARCT</name>
<protein>
    <submittedName>
        <fullName evidence="1">Transposon Ty3-G Gag-Pol poly</fullName>
    </submittedName>
</protein>
<comment type="caution">
    <text evidence="1">The sequence shown here is derived from an EMBL/GenBank/DDBJ whole genome shotgun (WGS) entry which is preliminary data.</text>
</comment>
<dbReference type="Gene3D" id="3.30.70.270">
    <property type="match status" value="2"/>
</dbReference>
<dbReference type="InterPro" id="IPR000477">
    <property type="entry name" value="RT_dom"/>
</dbReference>
<dbReference type="CDD" id="cd01647">
    <property type="entry name" value="RT_LTR"/>
    <property type="match status" value="1"/>
</dbReference>
<dbReference type="Pfam" id="PF17921">
    <property type="entry name" value="Integrase_H2C2"/>
    <property type="match status" value="1"/>
</dbReference>
<dbReference type="OrthoDB" id="5986312at2759"/>
<dbReference type="InterPro" id="IPR012337">
    <property type="entry name" value="RNaseH-like_sf"/>
</dbReference>
<dbReference type="InterPro" id="IPR041588">
    <property type="entry name" value="Integrase_H2C2"/>
</dbReference>
<dbReference type="FunFam" id="1.10.340.70:FF:000003">
    <property type="entry name" value="Protein CBG25708"/>
    <property type="match status" value="1"/>
</dbReference>
<dbReference type="GO" id="GO:0015074">
    <property type="term" value="P:DNA integration"/>
    <property type="evidence" value="ECO:0007669"/>
    <property type="project" value="InterPro"/>
</dbReference>
<organism evidence="1 2">
    <name type="scientific">Paramuricea clavata</name>
    <name type="common">Red gorgonian</name>
    <name type="synonym">Violescent sea-whip</name>
    <dbReference type="NCBI Taxonomy" id="317549"/>
    <lineage>
        <taxon>Eukaryota</taxon>
        <taxon>Metazoa</taxon>
        <taxon>Cnidaria</taxon>
        <taxon>Anthozoa</taxon>
        <taxon>Octocorallia</taxon>
        <taxon>Malacalcyonacea</taxon>
        <taxon>Plexauridae</taxon>
        <taxon>Paramuricea</taxon>
    </lineage>
</organism>
<dbReference type="InterPro" id="IPR043128">
    <property type="entry name" value="Rev_trsase/Diguanyl_cyclase"/>
</dbReference>
<dbReference type="InterPro" id="IPR001584">
    <property type="entry name" value="Integrase_cat-core"/>
</dbReference>
<dbReference type="FunFam" id="3.30.420.10:FF:000063">
    <property type="entry name" value="Retrovirus-related Pol polyprotein from transposon 297-like Protein"/>
    <property type="match status" value="1"/>
</dbReference>
<dbReference type="Pfam" id="PF17919">
    <property type="entry name" value="RT_RNaseH_2"/>
    <property type="match status" value="1"/>
</dbReference>
<dbReference type="FunFam" id="3.30.70.270:FF:000003">
    <property type="entry name" value="Transposon Ty3-G Gag-Pol polyprotein"/>
    <property type="match status" value="1"/>
</dbReference>
<dbReference type="FunFam" id="3.10.20.370:FF:000001">
    <property type="entry name" value="Retrovirus-related Pol polyprotein from transposon 17.6-like protein"/>
    <property type="match status" value="1"/>
</dbReference>
<dbReference type="PANTHER" id="PTHR37984:SF8">
    <property type="entry name" value="CCHC-TYPE DOMAIN-CONTAINING PROTEIN"/>
    <property type="match status" value="1"/>
</dbReference>
<dbReference type="Gene3D" id="3.10.20.370">
    <property type="match status" value="1"/>
</dbReference>
<dbReference type="EMBL" id="CACRXK020001899">
    <property type="protein sequence ID" value="CAB3991677.1"/>
    <property type="molecule type" value="Genomic_DNA"/>
</dbReference>
<dbReference type="AlphaFoldDB" id="A0A6S7H4B5"/>
<dbReference type="InterPro" id="IPR041577">
    <property type="entry name" value="RT_RNaseH_2"/>
</dbReference>
<accession>A0A6S7H4B5</accession>
<dbReference type="Proteomes" id="UP001152795">
    <property type="component" value="Unassembled WGS sequence"/>
</dbReference>
<dbReference type="Gene3D" id="1.10.340.70">
    <property type="match status" value="1"/>
</dbReference>
<dbReference type="SUPFAM" id="SSF56672">
    <property type="entry name" value="DNA/RNA polymerases"/>
    <property type="match status" value="1"/>
</dbReference>
<dbReference type="Pfam" id="PF00078">
    <property type="entry name" value="RVT_1"/>
    <property type="match status" value="1"/>
</dbReference>
<dbReference type="FunFam" id="3.10.10.10:FF:000003">
    <property type="entry name" value="Retrovirus-related Pol polyprotein from transposon 297-like Protein"/>
    <property type="match status" value="1"/>
</dbReference>
<reference evidence="1" key="1">
    <citation type="submission" date="2020-04" db="EMBL/GenBank/DDBJ databases">
        <authorList>
            <person name="Alioto T."/>
            <person name="Alioto T."/>
            <person name="Gomez Garrido J."/>
        </authorList>
    </citation>
    <scope>NUCLEOTIDE SEQUENCE</scope>
    <source>
        <strain evidence="1">A484AB</strain>
    </source>
</reference>
<proteinExistence type="predicted"/>
<gene>
    <name evidence="1" type="ORF">PACLA_8A048841</name>
</gene>
<dbReference type="SUPFAM" id="SSF53098">
    <property type="entry name" value="Ribonuclease H-like"/>
    <property type="match status" value="1"/>
</dbReference>
<dbReference type="FunFam" id="3.30.70.270:FF:000026">
    <property type="entry name" value="Transposon Ty3-G Gag-Pol polyprotein"/>
    <property type="match status" value="1"/>
</dbReference>
<dbReference type="InterPro" id="IPR043502">
    <property type="entry name" value="DNA/RNA_pol_sf"/>
</dbReference>
<dbReference type="Pfam" id="PF00665">
    <property type="entry name" value="rve"/>
    <property type="match status" value="1"/>
</dbReference>
<keyword evidence="2" id="KW-1185">Reference proteome</keyword>
<dbReference type="PANTHER" id="PTHR37984">
    <property type="entry name" value="PROTEIN CBG26694"/>
    <property type="match status" value="1"/>
</dbReference>
<dbReference type="GO" id="GO:0003676">
    <property type="term" value="F:nucleic acid binding"/>
    <property type="evidence" value="ECO:0007669"/>
    <property type="project" value="InterPro"/>
</dbReference>
<dbReference type="InterPro" id="IPR036397">
    <property type="entry name" value="RNaseH_sf"/>
</dbReference>
<evidence type="ECO:0000313" key="2">
    <source>
        <dbReference type="Proteomes" id="UP001152795"/>
    </source>
</evidence>